<proteinExistence type="predicted"/>
<gene>
    <name evidence="1" type="ORF">ACFSBH_07620</name>
</gene>
<dbReference type="RefSeq" id="WP_379596940.1">
    <property type="nucleotide sequence ID" value="NZ_JBHUDE010000038.1"/>
</dbReference>
<protein>
    <submittedName>
        <fullName evidence="1">Uncharacterized protein</fullName>
    </submittedName>
</protein>
<sequence length="65" mass="8083">MKKEFKIMYCYHCKRHYRYNDPVVLDAWNSILHASCYEYLTEYPIIDKGTYGEIIEKYDFFKELR</sequence>
<evidence type="ECO:0000313" key="1">
    <source>
        <dbReference type="EMBL" id="MFD1607515.1"/>
    </source>
</evidence>
<keyword evidence="2" id="KW-1185">Reference proteome</keyword>
<name>A0ABW4HQP7_9BACI</name>
<accession>A0ABW4HQP7</accession>
<dbReference type="Proteomes" id="UP001597221">
    <property type="component" value="Unassembled WGS sequence"/>
</dbReference>
<comment type="caution">
    <text evidence="1">The sequence shown here is derived from an EMBL/GenBank/DDBJ whole genome shotgun (WGS) entry which is preliminary data.</text>
</comment>
<dbReference type="EMBL" id="JBHUDE010000038">
    <property type="protein sequence ID" value="MFD1607515.1"/>
    <property type="molecule type" value="Genomic_DNA"/>
</dbReference>
<organism evidence="1 2">
    <name type="scientific">Oceanobacillus luteolus</name>
    <dbReference type="NCBI Taxonomy" id="1274358"/>
    <lineage>
        <taxon>Bacteria</taxon>
        <taxon>Bacillati</taxon>
        <taxon>Bacillota</taxon>
        <taxon>Bacilli</taxon>
        <taxon>Bacillales</taxon>
        <taxon>Bacillaceae</taxon>
        <taxon>Oceanobacillus</taxon>
    </lineage>
</organism>
<reference evidence="2" key="1">
    <citation type="journal article" date="2019" name="Int. J. Syst. Evol. Microbiol.">
        <title>The Global Catalogue of Microorganisms (GCM) 10K type strain sequencing project: providing services to taxonomists for standard genome sequencing and annotation.</title>
        <authorList>
            <consortium name="The Broad Institute Genomics Platform"/>
            <consortium name="The Broad Institute Genome Sequencing Center for Infectious Disease"/>
            <person name="Wu L."/>
            <person name="Ma J."/>
        </authorList>
    </citation>
    <scope>NUCLEOTIDE SEQUENCE [LARGE SCALE GENOMIC DNA]</scope>
    <source>
        <strain evidence="2">CGMCC 1.12376</strain>
    </source>
</reference>
<evidence type="ECO:0000313" key="2">
    <source>
        <dbReference type="Proteomes" id="UP001597221"/>
    </source>
</evidence>